<evidence type="ECO:0008006" key="3">
    <source>
        <dbReference type="Google" id="ProtNLM"/>
    </source>
</evidence>
<dbReference type="GO" id="GO:0140359">
    <property type="term" value="F:ABC-type transporter activity"/>
    <property type="evidence" value="ECO:0007669"/>
    <property type="project" value="InterPro"/>
</dbReference>
<feature type="transmembrane region" description="Helical" evidence="1">
    <location>
        <begin position="135"/>
        <end position="155"/>
    </location>
</feature>
<keyword evidence="1" id="KW-0812">Transmembrane</keyword>
<reference evidence="2" key="1">
    <citation type="journal article" date="2011" name="Environ. Microbiol.">
        <title>Genomic insights into the metabolic potential of the polycyclic aromatic hydrocarbon degrading sulfate-reducing Deltaproteobacterium N47.</title>
        <authorList>
            <person name="Bergmann F."/>
            <person name="Selesi D."/>
            <person name="Weinmaier T."/>
            <person name="Tischler P."/>
            <person name="Rattei T."/>
            <person name="Meckenstock R.U."/>
        </authorList>
    </citation>
    <scope>NUCLEOTIDE SEQUENCE</scope>
</reference>
<dbReference type="GO" id="GO:0005886">
    <property type="term" value="C:plasma membrane"/>
    <property type="evidence" value="ECO:0007669"/>
    <property type="project" value="UniProtKB-SubCell"/>
</dbReference>
<feature type="transmembrane region" description="Helical" evidence="1">
    <location>
        <begin position="21"/>
        <end position="39"/>
    </location>
</feature>
<feature type="transmembrane region" description="Helical" evidence="1">
    <location>
        <begin position="167"/>
        <end position="186"/>
    </location>
</feature>
<evidence type="ECO:0000313" key="2">
    <source>
        <dbReference type="EMBL" id="CBX27704.1"/>
    </source>
</evidence>
<accession>E1YAW0</accession>
<feature type="transmembrane region" description="Helical" evidence="1">
    <location>
        <begin position="219"/>
        <end position="240"/>
    </location>
</feature>
<dbReference type="AlphaFoldDB" id="E1YAW0"/>
<feature type="transmembrane region" description="Helical" evidence="1">
    <location>
        <begin position="51"/>
        <end position="73"/>
    </location>
</feature>
<evidence type="ECO:0000256" key="1">
    <source>
        <dbReference type="SAM" id="Phobius"/>
    </source>
</evidence>
<keyword evidence="1" id="KW-0472">Membrane</keyword>
<gene>
    <name evidence="2" type="ORF">N47_H25260</name>
</gene>
<keyword evidence="1" id="KW-1133">Transmembrane helix</keyword>
<dbReference type="PANTHER" id="PTHR43471:SF3">
    <property type="entry name" value="ABC TRANSPORTER PERMEASE PROTEIN NATB"/>
    <property type="match status" value="1"/>
</dbReference>
<protein>
    <recommendedName>
        <fullName evidence="3">ABC-2 type transporter domain-containing protein</fullName>
    </recommendedName>
</protein>
<sequence length="249" mass="27598">MKTAYIMQKEIRESILTAKGFSWYIITSVILSILSYLFLTNGELSLLDQGQMIYMLMNFIAALGVLMGIVAGADAFAGEMERGTIEALLLSPLNKTEIAMGKLGAVLINWAIIFAISLPYLLIVGKVEQNTLTGILYFVVLGTLLSLIFSAFSMGLSARIKSMKNTLIISFMIFLLAGTPIFLSAAQRMTWFGMILDFINPFAAAINTFDSVVIDSQGFGYQIMRIAVICFYTLLSLWFLKRSINKLEI</sequence>
<dbReference type="EMBL" id="FR695866">
    <property type="protein sequence ID" value="CBX27704.1"/>
    <property type="molecule type" value="Genomic_DNA"/>
</dbReference>
<name>E1YAW0_9BACT</name>
<dbReference type="Pfam" id="PF12679">
    <property type="entry name" value="ABC2_membrane_2"/>
    <property type="match status" value="1"/>
</dbReference>
<proteinExistence type="predicted"/>
<organism evidence="2">
    <name type="scientific">uncultured Desulfobacterium sp</name>
    <dbReference type="NCBI Taxonomy" id="201089"/>
    <lineage>
        <taxon>Bacteria</taxon>
        <taxon>Pseudomonadati</taxon>
        <taxon>Thermodesulfobacteriota</taxon>
        <taxon>Desulfobacteria</taxon>
        <taxon>Desulfobacterales</taxon>
        <taxon>Desulfobacteriaceae</taxon>
        <taxon>Desulfobacterium</taxon>
        <taxon>environmental samples</taxon>
    </lineage>
</organism>
<feature type="transmembrane region" description="Helical" evidence="1">
    <location>
        <begin position="103"/>
        <end position="123"/>
    </location>
</feature>
<dbReference type="PANTHER" id="PTHR43471">
    <property type="entry name" value="ABC TRANSPORTER PERMEASE"/>
    <property type="match status" value="1"/>
</dbReference>